<accession>A0A840F0C6</accession>
<dbReference type="EMBL" id="JACIFO010000009">
    <property type="protein sequence ID" value="MBB4119724.1"/>
    <property type="molecule type" value="Genomic_DNA"/>
</dbReference>
<keyword evidence="1" id="KW-0732">Signal</keyword>
<organism evidence="2 3">
    <name type="scientific">Mesonia hippocampi</name>
    <dbReference type="NCBI Taxonomy" id="1628250"/>
    <lineage>
        <taxon>Bacteria</taxon>
        <taxon>Pseudomonadati</taxon>
        <taxon>Bacteroidota</taxon>
        <taxon>Flavobacteriia</taxon>
        <taxon>Flavobacteriales</taxon>
        <taxon>Flavobacteriaceae</taxon>
        <taxon>Mesonia</taxon>
    </lineage>
</organism>
<dbReference type="NCBIfam" id="TIGR03519">
    <property type="entry name" value="T9SS_PorP_fam"/>
    <property type="match status" value="1"/>
</dbReference>
<evidence type="ECO:0000256" key="1">
    <source>
        <dbReference type="SAM" id="SignalP"/>
    </source>
</evidence>
<gene>
    <name evidence="2" type="ORF">GGR32_002030</name>
</gene>
<evidence type="ECO:0000313" key="2">
    <source>
        <dbReference type="EMBL" id="MBB4119724.1"/>
    </source>
</evidence>
<dbReference type="Proteomes" id="UP000553034">
    <property type="component" value="Unassembled WGS sequence"/>
</dbReference>
<feature type="signal peptide" evidence="1">
    <location>
        <begin position="1"/>
        <end position="21"/>
    </location>
</feature>
<protein>
    <submittedName>
        <fullName evidence="2">Type IX secretion system PorP/SprF family membrane protein</fullName>
    </submittedName>
</protein>
<comment type="caution">
    <text evidence="2">The sequence shown here is derived from an EMBL/GenBank/DDBJ whole genome shotgun (WGS) entry which is preliminary data.</text>
</comment>
<sequence length="304" mass="34178">MKRLYIFLAFFLLITVAKTNAQQDPQYTQYMYNMQVVNPAYAGSKEHMEVGLLYRKQWSGFTGAPETFTFSAHSPIGEKTGLGLSAISDQIGPVKETNVYADFSYTIGLGGEHKLAFGVKAGATFHDVGLFSDFDGKLQQNGDDAFSEDINNTYANFGAGFLYYTNKYYVGLSVPNMLKTVHLDYNGIEYGNEETHFFATAGYVFDLSQNTKFKPSTLVKGSFDSPLSFDVNANFLFYDRFEIGASYRFDDAVSGLVSVRATDWIQVGFAYDHTVSDIKDPSYEAFVLFDIIFNKKTYLSPRYF</sequence>
<dbReference type="InterPro" id="IPR019861">
    <property type="entry name" value="PorP/SprF_Bacteroidetes"/>
</dbReference>
<dbReference type="RefSeq" id="WP_183478070.1">
    <property type="nucleotide sequence ID" value="NZ_JACIFO010000009.1"/>
</dbReference>
<keyword evidence="3" id="KW-1185">Reference proteome</keyword>
<reference evidence="2 3" key="1">
    <citation type="submission" date="2020-08" db="EMBL/GenBank/DDBJ databases">
        <title>Genomic Encyclopedia of Type Strains, Phase IV (KMG-IV): sequencing the most valuable type-strain genomes for metagenomic binning, comparative biology and taxonomic classification.</title>
        <authorList>
            <person name="Goeker M."/>
        </authorList>
    </citation>
    <scope>NUCLEOTIDE SEQUENCE [LARGE SCALE GENOMIC DNA]</scope>
    <source>
        <strain evidence="2 3">DSM 29568</strain>
    </source>
</reference>
<feature type="chain" id="PRO_5032333459" evidence="1">
    <location>
        <begin position="22"/>
        <end position="304"/>
    </location>
</feature>
<proteinExistence type="predicted"/>
<name>A0A840F0C6_9FLAO</name>
<evidence type="ECO:0000313" key="3">
    <source>
        <dbReference type="Proteomes" id="UP000553034"/>
    </source>
</evidence>
<dbReference type="Pfam" id="PF11751">
    <property type="entry name" value="PorP_SprF"/>
    <property type="match status" value="1"/>
</dbReference>
<dbReference type="AlphaFoldDB" id="A0A840F0C6"/>